<evidence type="ECO:0000313" key="1">
    <source>
        <dbReference type="EMBL" id="RGY21332.1"/>
    </source>
</evidence>
<protein>
    <recommendedName>
        <fullName evidence="3">DUF3168 domain-containing protein</fullName>
    </recommendedName>
</protein>
<dbReference type="Proteomes" id="UP000286063">
    <property type="component" value="Unassembled WGS sequence"/>
</dbReference>
<name>A0A413ITT8_9BACT</name>
<dbReference type="OrthoDB" id="1106280at2"/>
<dbReference type="AlphaFoldDB" id="A0A413ITT8"/>
<dbReference type="RefSeq" id="WP_117774475.1">
    <property type="nucleotide sequence ID" value="NZ_QSCR01000001.1"/>
</dbReference>
<sequence>MAVSQIVADKRGLKKLLKDATRLKVYEGEPRDLMGKMYISITNEYKDKNPHIVFTQGRWNANEGGEYEIRIYVPMFKIDNHDVINRRYLNKVYIAIYNAIKDRFGDNFHFCNHHLDTWNPMAKFKFYIQIPNFKDET</sequence>
<dbReference type="EMBL" id="QSCR01000001">
    <property type="protein sequence ID" value="RGY21332.1"/>
    <property type="molecule type" value="Genomic_DNA"/>
</dbReference>
<evidence type="ECO:0008006" key="3">
    <source>
        <dbReference type="Google" id="ProtNLM"/>
    </source>
</evidence>
<proteinExistence type="predicted"/>
<reference evidence="1 2" key="1">
    <citation type="submission" date="2018-08" db="EMBL/GenBank/DDBJ databases">
        <title>A genome reference for cultivated species of the human gut microbiota.</title>
        <authorList>
            <person name="Zou Y."/>
            <person name="Xue W."/>
            <person name="Luo G."/>
        </authorList>
    </citation>
    <scope>NUCLEOTIDE SEQUENCE [LARGE SCALE GENOMIC DNA]</scope>
    <source>
        <strain evidence="1 2">OF02-7</strain>
    </source>
</reference>
<comment type="caution">
    <text evidence="1">The sequence shown here is derived from an EMBL/GenBank/DDBJ whole genome shotgun (WGS) entry which is preliminary data.</text>
</comment>
<accession>A0A413ITT8</accession>
<gene>
    <name evidence="1" type="ORF">DXA50_00315</name>
</gene>
<evidence type="ECO:0000313" key="2">
    <source>
        <dbReference type="Proteomes" id="UP000286063"/>
    </source>
</evidence>
<organism evidence="1 2">
    <name type="scientific">Butyricimonas virosa</name>
    <dbReference type="NCBI Taxonomy" id="544645"/>
    <lineage>
        <taxon>Bacteria</taxon>
        <taxon>Pseudomonadati</taxon>
        <taxon>Bacteroidota</taxon>
        <taxon>Bacteroidia</taxon>
        <taxon>Bacteroidales</taxon>
        <taxon>Odoribacteraceae</taxon>
        <taxon>Butyricimonas</taxon>
    </lineage>
</organism>